<organism evidence="2 3">
    <name type="scientific">Mycetohabitans endofungorum</name>
    <dbReference type="NCBI Taxonomy" id="417203"/>
    <lineage>
        <taxon>Bacteria</taxon>
        <taxon>Pseudomonadati</taxon>
        <taxon>Pseudomonadota</taxon>
        <taxon>Betaproteobacteria</taxon>
        <taxon>Burkholderiales</taxon>
        <taxon>Burkholderiaceae</taxon>
        <taxon>Mycetohabitans</taxon>
    </lineage>
</organism>
<feature type="region of interest" description="Disordered" evidence="1">
    <location>
        <begin position="1"/>
        <end position="22"/>
    </location>
</feature>
<proteinExistence type="predicted"/>
<keyword evidence="3" id="KW-1185">Reference proteome</keyword>
<dbReference type="AlphaFoldDB" id="A0A2P5K6R7"/>
<feature type="compositionally biased region" description="Basic and acidic residues" evidence="1">
    <location>
        <begin position="10"/>
        <end position="22"/>
    </location>
</feature>
<accession>A0A2P5K6R7</accession>
<evidence type="ECO:0000313" key="3">
    <source>
        <dbReference type="Proteomes" id="UP000243096"/>
    </source>
</evidence>
<name>A0A2P5K6R7_9BURK</name>
<comment type="caution">
    <text evidence="2">The sequence shown here is derived from an EMBL/GenBank/DDBJ whole genome shotgun (WGS) entry which is preliminary data.</text>
</comment>
<dbReference type="EMBL" id="PRDW01000023">
    <property type="protein sequence ID" value="PPB81024.1"/>
    <property type="molecule type" value="Genomic_DNA"/>
</dbReference>
<evidence type="ECO:0000313" key="2">
    <source>
        <dbReference type="EMBL" id="PPB81024.1"/>
    </source>
</evidence>
<evidence type="ECO:0000256" key="1">
    <source>
        <dbReference type="SAM" id="MobiDB-lite"/>
    </source>
</evidence>
<reference evidence="2 3" key="1">
    <citation type="submission" date="2018-01" db="EMBL/GenBank/DDBJ databases">
        <title>Genomic Encyclopedia of Type Strains, Phase III (KMG-III): the genomes of soil and plant-associated and newly described type strains.</title>
        <authorList>
            <person name="Whitman W."/>
        </authorList>
    </citation>
    <scope>NUCLEOTIDE SEQUENCE [LARGE SCALE GENOMIC DNA]</scope>
    <source>
        <strain evidence="2 3">HKI456</strain>
    </source>
</reference>
<gene>
    <name evidence="2" type="ORF">B0O95_1239</name>
</gene>
<protein>
    <submittedName>
        <fullName evidence="2">Uncharacterized protein</fullName>
    </submittedName>
</protein>
<sequence>MRFSSGGKHGLSESEHEAIGPCEDGDRVAQIEYLGFCQAHLVKRVDQPVEQRGGFGSAGTERGEAPAIGACRRVIRDAYLGGPLAAQTAS</sequence>
<dbReference type="Proteomes" id="UP000243096">
    <property type="component" value="Unassembled WGS sequence"/>
</dbReference>